<dbReference type="HOGENOM" id="CLU_1793294_0_0_3"/>
<dbReference type="eggNOG" id="ENOG5032V3B">
    <property type="taxonomic scope" value="Bacteria"/>
</dbReference>
<sequence length="144" mass="16636">MSSTDTLFEGTISRQKVAEVCVDSLSNRDYFNTIAEQKQRVSHYPEQFGVYNIHSNNCEMFAWYVMMGKRYSSQTQEQPLTEIGAKIIQIFQPVLTVRSMDTYKLEQAIADKLNQDLAAARKAKLEADQAKRDEFWRQRDAGLI</sequence>
<dbReference type="AlphaFoldDB" id="B7K544"/>
<evidence type="ECO:0008006" key="3">
    <source>
        <dbReference type="Google" id="ProtNLM"/>
    </source>
</evidence>
<protein>
    <recommendedName>
        <fullName evidence="3">NC domain protein</fullName>
    </recommendedName>
</protein>
<dbReference type="KEGG" id="cyp:PCC8801_3926"/>
<name>B7K544_RIPO1</name>
<evidence type="ECO:0000313" key="1">
    <source>
        <dbReference type="EMBL" id="ACK67870.1"/>
    </source>
</evidence>
<keyword evidence="2" id="KW-1185">Reference proteome</keyword>
<dbReference type="EMBL" id="CP001287">
    <property type="protein sequence ID" value="ACK67870.1"/>
    <property type="molecule type" value="Genomic_DNA"/>
</dbReference>
<dbReference type="Proteomes" id="UP000008204">
    <property type="component" value="Chromosome"/>
</dbReference>
<accession>B7K544</accession>
<reference evidence="2" key="1">
    <citation type="journal article" date="2011" name="MBio">
        <title>Novel metabolic attributes of the genus Cyanothece, comprising a group of unicellular nitrogen-fixing Cyanobacteria.</title>
        <authorList>
            <person name="Bandyopadhyay A."/>
            <person name="Elvitigala T."/>
            <person name="Welsh E."/>
            <person name="Stockel J."/>
            <person name="Liberton M."/>
            <person name="Min H."/>
            <person name="Sherman L.A."/>
            <person name="Pakrasi H.B."/>
        </authorList>
    </citation>
    <scope>NUCLEOTIDE SEQUENCE [LARGE SCALE GENOMIC DNA]</scope>
    <source>
        <strain evidence="2">PCC 8801</strain>
    </source>
</reference>
<evidence type="ECO:0000313" key="2">
    <source>
        <dbReference type="Proteomes" id="UP000008204"/>
    </source>
</evidence>
<gene>
    <name evidence="1" type="ordered locus">PCC8801_3926</name>
</gene>
<dbReference type="Gene3D" id="3.90.1720.10">
    <property type="entry name" value="endopeptidase domain like (from Nostoc punctiforme)"/>
    <property type="match status" value="1"/>
</dbReference>
<proteinExistence type="predicted"/>
<organism evidence="1 2">
    <name type="scientific">Rippkaea orientalis (strain PCC 8801 / RF-1)</name>
    <name type="common">Cyanothece sp. (strain PCC 8801)</name>
    <dbReference type="NCBI Taxonomy" id="41431"/>
    <lineage>
        <taxon>Bacteria</taxon>
        <taxon>Bacillati</taxon>
        <taxon>Cyanobacteriota</taxon>
        <taxon>Cyanophyceae</taxon>
        <taxon>Oscillatoriophycideae</taxon>
        <taxon>Chroococcales</taxon>
        <taxon>Aphanothecaceae</taxon>
        <taxon>Rippkaea</taxon>
        <taxon>Rippkaea orientalis</taxon>
    </lineage>
</organism>
<dbReference type="STRING" id="41431.PCC8801_3926"/>